<dbReference type="AlphaFoldDB" id="A0A9X3RZ92"/>
<keyword evidence="2" id="KW-1185">Reference proteome</keyword>
<evidence type="ECO:0000313" key="2">
    <source>
        <dbReference type="Proteomes" id="UP001149140"/>
    </source>
</evidence>
<reference evidence="1" key="1">
    <citation type="submission" date="2022-10" db="EMBL/GenBank/DDBJ databases">
        <title>The WGS of Solirubrobacter ginsenosidimutans DSM 21036.</title>
        <authorList>
            <person name="Jiang Z."/>
        </authorList>
    </citation>
    <scope>NUCLEOTIDE SEQUENCE</scope>
    <source>
        <strain evidence="1">DSM 21036</strain>
    </source>
</reference>
<dbReference type="Proteomes" id="UP001149140">
    <property type="component" value="Unassembled WGS sequence"/>
</dbReference>
<dbReference type="RefSeq" id="WP_270038691.1">
    <property type="nucleotide sequence ID" value="NZ_JAPDOD010000003.1"/>
</dbReference>
<protein>
    <submittedName>
        <fullName evidence="1">Uncharacterized protein</fullName>
    </submittedName>
</protein>
<organism evidence="1 2">
    <name type="scientific">Solirubrobacter ginsenosidimutans</name>
    <dbReference type="NCBI Taxonomy" id="490573"/>
    <lineage>
        <taxon>Bacteria</taxon>
        <taxon>Bacillati</taxon>
        <taxon>Actinomycetota</taxon>
        <taxon>Thermoleophilia</taxon>
        <taxon>Solirubrobacterales</taxon>
        <taxon>Solirubrobacteraceae</taxon>
        <taxon>Solirubrobacter</taxon>
    </lineage>
</organism>
<dbReference type="EMBL" id="JAPDOD010000003">
    <property type="protein sequence ID" value="MDA0159929.1"/>
    <property type="molecule type" value="Genomic_DNA"/>
</dbReference>
<name>A0A9X3RZ92_9ACTN</name>
<evidence type="ECO:0000313" key="1">
    <source>
        <dbReference type="EMBL" id="MDA0159929.1"/>
    </source>
</evidence>
<sequence>MRRLLTEGTEVTVRYLAVAEHGVVERVEDGGRTVVVVTDRGELLRFHLMASAHYVTRDRAARLQF</sequence>
<gene>
    <name evidence="1" type="ORF">OM076_06630</name>
</gene>
<proteinExistence type="predicted"/>
<comment type="caution">
    <text evidence="1">The sequence shown here is derived from an EMBL/GenBank/DDBJ whole genome shotgun (WGS) entry which is preliminary data.</text>
</comment>
<accession>A0A9X3RZ92</accession>